<reference evidence="1" key="1">
    <citation type="submission" date="2021-06" db="EMBL/GenBank/DDBJ databases">
        <authorList>
            <person name="Kallberg Y."/>
            <person name="Tangrot J."/>
            <person name="Rosling A."/>
        </authorList>
    </citation>
    <scope>NUCLEOTIDE SEQUENCE</scope>
    <source>
        <strain evidence="1">MA461A</strain>
    </source>
</reference>
<accession>A0ACA9SH89</accession>
<gene>
    <name evidence="1" type="ORF">RPERSI_LOCUS31181</name>
</gene>
<dbReference type="Proteomes" id="UP000789920">
    <property type="component" value="Unassembled WGS sequence"/>
</dbReference>
<dbReference type="EMBL" id="CAJVQC010124700">
    <property type="protein sequence ID" value="CAG8839779.1"/>
    <property type="molecule type" value="Genomic_DNA"/>
</dbReference>
<name>A0ACA9SH89_9GLOM</name>
<sequence length="108" mass="12132">ESVSRAGKGYSQFATNTERMDEKIHGMLKIAIKPSIKDYNITWTDQIIEVSLQTETNTCSILLDPVILQGSKIHTLAARKLIHDLENETSFIHKHPKNSGKTMPNSLI</sequence>
<keyword evidence="2" id="KW-1185">Reference proteome</keyword>
<feature type="non-terminal residue" evidence="1">
    <location>
        <position position="108"/>
    </location>
</feature>
<evidence type="ECO:0000313" key="1">
    <source>
        <dbReference type="EMBL" id="CAG8839779.1"/>
    </source>
</evidence>
<feature type="non-terminal residue" evidence="1">
    <location>
        <position position="1"/>
    </location>
</feature>
<organism evidence="1 2">
    <name type="scientific">Racocetra persica</name>
    <dbReference type="NCBI Taxonomy" id="160502"/>
    <lineage>
        <taxon>Eukaryota</taxon>
        <taxon>Fungi</taxon>
        <taxon>Fungi incertae sedis</taxon>
        <taxon>Mucoromycota</taxon>
        <taxon>Glomeromycotina</taxon>
        <taxon>Glomeromycetes</taxon>
        <taxon>Diversisporales</taxon>
        <taxon>Gigasporaceae</taxon>
        <taxon>Racocetra</taxon>
    </lineage>
</organism>
<protein>
    <submittedName>
        <fullName evidence="1">20815_t:CDS:1</fullName>
    </submittedName>
</protein>
<comment type="caution">
    <text evidence="1">The sequence shown here is derived from an EMBL/GenBank/DDBJ whole genome shotgun (WGS) entry which is preliminary data.</text>
</comment>
<evidence type="ECO:0000313" key="2">
    <source>
        <dbReference type="Proteomes" id="UP000789920"/>
    </source>
</evidence>
<proteinExistence type="predicted"/>